<sequence>MAAEDRQINVAVVGLGFGSSFVPIYARHPHVGEVTICDISSERLHSVGDRHAITRRTVDFEEILRDDSIDAVHLVTPMPLHAEQSVAVMESGKHCACAVPLTTSRADVDLVVAAQRRTRKNYMMMETAVYTREFLFVQELVRSGQVGRIQFARGAHYSDYENWPRWKWYAPMQYATHAVAPLLALTGTRAKSVTCLGSGWMPAELSQPYGNPFPVETAIFELAGQDHPTAAEVTRTIFRTIRQELESFDIYGEHLSFEWSRRRGDESTLFRVDHAATMSGRHPVVVADAAQPPDRSELLPAKLQEFTSGGHGGSHPHLVHEFVSSIVDERSPAIDVHVAADWTTPGICAHESALAGGLPVAIPDSRTNT</sequence>
<dbReference type="AlphaFoldDB" id="A0A927R939"/>
<dbReference type="InterPro" id="IPR000683">
    <property type="entry name" value="Gfo/Idh/MocA-like_OxRdtase_N"/>
</dbReference>
<accession>A0A927R939</accession>
<feature type="domain" description="Gfo/Idh/MocA-like oxidoreductase N-terminal" evidence="2">
    <location>
        <begin position="8"/>
        <end position="123"/>
    </location>
</feature>
<dbReference type="EMBL" id="JADBEM010000001">
    <property type="protein sequence ID" value="MBE1607397.1"/>
    <property type="molecule type" value="Genomic_DNA"/>
</dbReference>
<dbReference type="RefSeq" id="WP_192751354.1">
    <property type="nucleotide sequence ID" value="NZ_BAABJL010000197.1"/>
</dbReference>
<protein>
    <submittedName>
        <fullName evidence="3">Dehydrogenase</fullName>
    </submittedName>
</protein>
<proteinExistence type="predicted"/>
<comment type="caution">
    <text evidence="3">The sequence shown here is derived from an EMBL/GenBank/DDBJ whole genome shotgun (WGS) entry which is preliminary data.</text>
</comment>
<dbReference type="GO" id="GO:0016491">
    <property type="term" value="F:oxidoreductase activity"/>
    <property type="evidence" value="ECO:0007669"/>
    <property type="project" value="UniProtKB-KW"/>
</dbReference>
<dbReference type="InterPro" id="IPR050463">
    <property type="entry name" value="Gfo/Idh/MocA_oxidrdct_glycsds"/>
</dbReference>
<dbReference type="Gene3D" id="3.40.50.720">
    <property type="entry name" value="NAD(P)-binding Rossmann-like Domain"/>
    <property type="match status" value="1"/>
</dbReference>
<reference evidence="3" key="1">
    <citation type="submission" date="2020-10" db="EMBL/GenBank/DDBJ databases">
        <title>Sequencing the genomes of 1000 actinobacteria strains.</title>
        <authorList>
            <person name="Klenk H.-P."/>
        </authorList>
    </citation>
    <scope>NUCLEOTIDE SEQUENCE</scope>
    <source>
        <strain evidence="3">DSM 45354</strain>
    </source>
</reference>
<evidence type="ECO:0000256" key="1">
    <source>
        <dbReference type="ARBA" id="ARBA00023002"/>
    </source>
</evidence>
<dbReference type="GO" id="GO:0000166">
    <property type="term" value="F:nucleotide binding"/>
    <property type="evidence" value="ECO:0007669"/>
    <property type="project" value="InterPro"/>
</dbReference>
<evidence type="ECO:0000313" key="4">
    <source>
        <dbReference type="Proteomes" id="UP000638648"/>
    </source>
</evidence>
<dbReference type="InterPro" id="IPR036291">
    <property type="entry name" value="NAD(P)-bd_dom_sf"/>
</dbReference>
<name>A0A927R939_9ACTN</name>
<keyword evidence="4" id="KW-1185">Reference proteome</keyword>
<dbReference type="Pfam" id="PF01408">
    <property type="entry name" value="GFO_IDH_MocA"/>
    <property type="match status" value="1"/>
</dbReference>
<evidence type="ECO:0000259" key="2">
    <source>
        <dbReference type="Pfam" id="PF01408"/>
    </source>
</evidence>
<evidence type="ECO:0000313" key="3">
    <source>
        <dbReference type="EMBL" id="MBE1607397.1"/>
    </source>
</evidence>
<organism evidence="3 4">
    <name type="scientific">Actinopolymorpha pittospori</name>
    <dbReference type="NCBI Taxonomy" id="648752"/>
    <lineage>
        <taxon>Bacteria</taxon>
        <taxon>Bacillati</taxon>
        <taxon>Actinomycetota</taxon>
        <taxon>Actinomycetes</taxon>
        <taxon>Propionibacteriales</taxon>
        <taxon>Actinopolymorphaceae</taxon>
        <taxon>Actinopolymorpha</taxon>
    </lineage>
</organism>
<dbReference type="Gene3D" id="3.30.360.10">
    <property type="entry name" value="Dihydrodipicolinate Reductase, domain 2"/>
    <property type="match status" value="1"/>
</dbReference>
<dbReference type="PANTHER" id="PTHR43818">
    <property type="entry name" value="BCDNA.GH03377"/>
    <property type="match status" value="1"/>
</dbReference>
<dbReference type="SUPFAM" id="SSF55347">
    <property type="entry name" value="Glyceraldehyde-3-phosphate dehydrogenase-like, C-terminal domain"/>
    <property type="match status" value="1"/>
</dbReference>
<dbReference type="Proteomes" id="UP000638648">
    <property type="component" value="Unassembled WGS sequence"/>
</dbReference>
<gene>
    <name evidence="3" type="ORF">HEB94_004245</name>
</gene>
<dbReference type="SUPFAM" id="SSF51735">
    <property type="entry name" value="NAD(P)-binding Rossmann-fold domains"/>
    <property type="match status" value="1"/>
</dbReference>
<keyword evidence="1" id="KW-0560">Oxidoreductase</keyword>
<dbReference type="PANTHER" id="PTHR43818:SF11">
    <property type="entry name" value="BCDNA.GH03377"/>
    <property type="match status" value="1"/>
</dbReference>